<name>A0A6G1H6S8_9PEZI</name>
<dbReference type="PANTHER" id="PTHR13257:SF0">
    <property type="entry name" value="NUCLEAR PORE COMPLEX PROTEIN NUP88"/>
    <property type="match status" value="1"/>
</dbReference>
<evidence type="ECO:0000313" key="10">
    <source>
        <dbReference type="EMBL" id="KAF1988926.1"/>
    </source>
</evidence>
<evidence type="ECO:0000256" key="6">
    <source>
        <dbReference type="ARBA" id="ARBA00023132"/>
    </source>
</evidence>
<feature type="compositionally biased region" description="Polar residues" evidence="9">
    <location>
        <begin position="91"/>
        <end position="107"/>
    </location>
</feature>
<evidence type="ECO:0000256" key="4">
    <source>
        <dbReference type="ARBA" id="ARBA00022927"/>
    </source>
</evidence>
<evidence type="ECO:0000256" key="3">
    <source>
        <dbReference type="ARBA" id="ARBA00022816"/>
    </source>
</evidence>
<dbReference type="GO" id="GO:0017056">
    <property type="term" value="F:structural constituent of nuclear pore"/>
    <property type="evidence" value="ECO:0007669"/>
    <property type="project" value="InterPro"/>
</dbReference>
<dbReference type="Gene3D" id="2.130.10.10">
    <property type="entry name" value="YVTN repeat-like/Quinoprotein amine dehydrogenase"/>
    <property type="match status" value="1"/>
</dbReference>
<evidence type="ECO:0000256" key="9">
    <source>
        <dbReference type="SAM" id="MobiDB-lite"/>
    </source>
</evidence>
<dbReference type="GO" id="GO:0000055">
    <property type="term" value="P:ribosomal large subunit export from nucleus"/>
    <property type="evidence" value="ECO:0007669"/>
    <property type="project" value="InterPro"/>
</dbReference>
<dbReference type="OrthoDB" id="341482at2759"/>
<dbReference type="InterPro" id="IPR037700">
    <property type="entry name" value="NUP88/NUP82"/>
</dbReference>
<proteinExistence type="predicted"/>
<evidence type="ECO:0000313" key="11">
    <source>
        <dbReference type="Proteomes" id="UP000800041"/>
    </source>
</evidence>
<evidence type="ECO:0000256" key="8">
    <source>
        <dbReference type="PROSITE-ProRule" id="PRU00221"/>
    </source>
</evidence>
<dbReference type="PANTHER" id="PTHR13257">
    <property type="entry name" value="NUCLEOPORIN NUP84-RELATED"/>
    <property type="match status" value="1"/>
</dbReference>
<accession>A0A6G1H6S8</accession>
<dbReference type="GO" id="GO:0005643">
    <property type="term" value="C:nuclear pore"/>
    <property type="evidence" value="ECO:0007669"/>
    <property type="project" value="UniProtKB-SubCell"/>
</dbReference>
<keyword evidence="3" id="KW-0509">mRNA transport</keyword>
<keyword evidence="2" id="KW-0813">Transport</keyword>
<keyword evidence="5" id="KW-0811">Translocation</keyword>
<evidence type="ECO:0000256" key="2">
    <source>
        <dbReference type="ARBA" id="ARBA00022448"/>
    </source>
</evidence>
<evidence type="ECO:0000256" key="5">
    <source>
        <dbReference type="ARBA" id="ARBA00023010"/>
    </source>
</evidence>
<organism evidence="10 11">
    <name type="scientific">Aulographum hederae CBS 113979</name>
    <dbReference type="NCBI Taxonomy" id="1176131"/>
    <lineage>
        <taxon>Eukaryota</taxon>
        <taxon>Fungi</taxon>
        <taxon>Dikarya</taxon>
        <taxon>Ascomycota</taxon>
        <taxon>Pezizomycotina</taxon>
        <taxon>Dothideomycetes</taxon>
        <taxon>Pleosporomycetidae</taxon>
        <taxon>Aulographales</taxon>
        <taxon>Aulographaceae</taxon>
    </lineage>
</organism>
<dbReference type="InterPro" id="IPR001680">
    <property type="entry name" value="WD40_rpt"/>
</dbReference>
<evidence type="ECO:0008006" key="12">
    <source>
        <dbReference type="Google" id="ProtNLM"/>
    </source>
</evidence>
<comment type="subcellular location">
    <subcellularLocation>
        <location evidence="1">Nucleus</location>
        <location evidence="1">Nuclear pore complex</location>
    </subcellularLocation>
</comment>
<dbReference type="Proteomes" id="UP000800041">
    <property type="component" value="Unassembled WGS sequence"/>
</dbReference>
<dbReference type="EMBL" id="ML977147">
    <property type="protein sequence ID" value="KAF1988926.1"/>
    <property type="molecule type" value="Genomic_DNA"/>
</dbReference>
<protein>
    <recommendedName>
        <fullName evidence="12">Nuclear pore complex protein An-Nup82</fullName>
    </recommendedName>
</protein>
<dbReference type="GO" id="GO:0000056">
    <property type="term" value="P:ribosomal small subunit export from nucleus"/>
    <property type="evidence" value="ECO:0007669"/>
    <property type="project" value="InterPro"/>
</dbReference>
<keyword evidence="7" id="KW-0539">Nucleus</keyword>
<dbReference type="GO" id="GO:0006606">
    <property type="term" value="P:protein import into nucleus"/>
    <property type="evidence" value="ECO:0007669"/>
    <property type="project" value="TreeGrafter"/>
</dbReference>
<dbReference type="PROSITE" id="PS50082">
    <property type="entry name" value="WD_REPEATS_2"/>
    <property type="match status" value="1"/>
</dbReference>
<dbReference type="GO" id="GO:0006406">
    <property type="term" value="P:mRNA export from nucleus"/>
    <property type="evidence" value="ECO:0007669"/>
    <property type="project" value="TreeGrafter"/>
</dbReference>
<keyword evidence="11" id="KW-1185">Reference proteome</keyword>
<sequence>MPMIRGHTPGWLSRPSPGFELFSSSENNAPPTNGSRPPAQLPFAPQKNIAYRGTEVFVAVGSKIRWADLAPLKDGAPKQSFGASTDHRSYDSSNGSEDDTSNISGDNYKTLKIQLPGPITQLSMSPQGVYLAVSTSHTVHVLILPELNSLQDQKTLDTVKMRAPQLGHVIHVRENASLASLVWHPLGPSDSALVTVSKDSVVRLWELNGNDKSSFDQPTLAIDLKKLASATTQGNHQFAPSTKLGVFKGFSIDSVEMAVASACFGGKGVAGEYPWASMTLWVAMTCGDIYALCPLLPTKWSPALGQIDLLSTLMETKEVGSADDEMQSGKAADVLKGQQQFMKGIHGAEPAVSVHAGFGPVEIYGRPKHPGSIPKLQGPFQYSDDDDWDGDLTDLYVMDLQTRAHYEEGLQSEDGSDFDEEEQDEDPLSTSLVWVLSSGSQLHLYLSLEGVQAEWLPPSSRENISNHEIPGLALVETIQLSPDQDNAPVVLPTFVPDAFLGHTFFVNHGCGISYVSAKSFVRGLKAELADPEDAGAAFRLNVFLEDTKIHIEHPVPIAPDQRASDSSIGSGCIVLYDDYLGYMLLTTVTGYPTSLTFDSPSWTLDEGESGSLAESYQPQVRASYQQPAEFFQATELQKLTSDNKQGSYRIRGGREEIRLSPATLEVMTEAHRILSSETYRLGIAAADLFRRCKRLQDEFQVQIEHVEDVRERIDSITGEDEDDYGEEEALFGKSKIEKRIQVAYSRQDELHERHKTLREKLAKLGALDMSDKEKAFGKEIRGLEETVLGSGEEEDEAATKCLLQRLQEVKRIAADLVVQAKEVAEGDDVVQMGGAVKVPRNMREERVSLVMDKLERNTAMVDMTAERLESLRLQMS</sequence>
<feature type="repeat" description="WD" evidence="8">
    <location>
        <begin position="188"/>
        <end position="215"/>
    </location>
</feature>
<keyword evidence="4" id="KW-0653">Protein transport</keyword>
<keyword evidence="6" id="KW-0906">Nuclear pore complex</keyword>
<gene>
    <name evidence="10" type="ORF">K402DRAFT_452656</name>
</gene>
<feature type="region of interest" description="Disordered" evidence="9">
    <location>
        <begin position="75"/>
        <end position="107"/>
    </location>
</feature>
<feature type="region of interest" description="Disordered" evidence="9">
    <location>
        <begin position="1"/>
        <end position="43"/>
    </location>
</feature>
<reference evidence="10" key="1">
    <citation type="journal article" date="2020" name="Stud. Mycol.">
        <title>101 Dothideomycetes genomes: a test case for predicting lifestyles and emergence of pathogens.</title>
        <authorList>
            <person name="Haridas S."/>
            <person name="Albert R."/>
            <person name="Binder M."/>
            <person name="Bloem J."/>
            <person name="Labutti K."/>
            <person name="Salamov A."/>
            <person name="Andreopoulos B."/>
            <person name="Baker S."/>
            <person name="Barry K."/>
            <person name="Bills G."/>
            <person name="Bluhm B."/>
            <person name="Cannon C."/>
            <person name="Castanera R."/>
            <person name="Culley D."/>
            <person name="Daum C."/>
            <person name="Ezra D."/>
            <person name="Gonzalez J."/>
            <person name="Henrissat B."/>
            <person name="Kuo A."/>
            <person name="Liang C."/>
            <person name="Lipzen A."/>
            <person name="Lutzoni F."/>
            <person name="Magnuson J."/>
            <person name="Mondo S."/>
            <person name="Nolan M."/>
            <person name="Ohm R."/>
            <person name="Pangilinan J."/>
            <person name="Park H.-J."/>
            <person name="Ramirez L."/>
            <person name="Alfaro M."/>
            <person name="Sun H."/>
            <person name="Tritt A."/>
            <person name="Yoshinaga Y."/>
            <person name="Zwiers L.-H."/>
            <person name="Turgeon B."/>
            <person name="Goodwin S."/>
            <person name="Spatafora J."/>
            <person name="Crous P."/>
            <person name="Grigoriev I."/>
        </authorList>
    </citation>
    <scope>NUCLEOTIDE SEQUENCE</scope>
    <source>
        <strain evidence="10">CBS 113979</strain>
    </source>
</reference>
<dbReference type="AlphaFoldDB" id="A0A6G1H6S8"/>
<feature type="compositionally biased region" description="Polar residues" evidence="9">
    <location>
        <begin position="22"/>
        <end position="35"/>
    </location>
</feature>
<evidence type="ECO:0000256" key="7">
    <source>
        <dbReference type="ARBA" id="ARBA00023242"/>
    </source>
</evidence>
<dbReference type="SUPFAM" id="SSF117289">
    <property type="entry name" value="Nucleoporin domain"/>
    <property type="match status" value="1"/>
</dbReference>
<keyword evidence="8" id="KW-0853">WD repeat</keyword>
<evidence type="ECO:0000256" key="1">
    <source>
        <dbReference type="ARBA" id="ARBA00004567"/>
    </source>
</evidence>
<dbReference type="InterPro" id="IPR015943">
    <property type="entry name" value="WD40/YVTN_repeat-like_dom_sf"/>
</dbReference>